<organism evidence="2">
    <name type="scientific">Macaca fascicularis</name>
    <name type="common">Crab-eating macaque</name>
    <name type="synonym">Cynomolgus monkey</name>
    <dbReference type="NCBI Taxonomy" id="9541"/>
    <lineage>
        <taxon>Eukaryota</taxon>
        <taxon>Metazoa</taxon>
        <taxon>Chordata</taxon>
        <taxon>Craniata</taxon>
        <taxon>Vertebrata</taxon>
        <taxon>Euteleostomi</taxon>
        <taxon>Mammalia</taxon>
        <taxon>Eutheria</taxon>
        <taxon>Euarchontoglires</taxon>
        <taxon>Primates</taxon>
        <taxon>Haplorrhini</taxon>
        <taxon>Catarrhini</taxon>
        <taxon>Cercopithecidae</taxon>
        <taxon>Cercopithecinae</taxon>
        <taxon>Macaca</taxon>
    </lineage>
</organism>
<keyword evidence="2" id="KW-0401">Integrin</keyword>
<protein>
    <submittedName>
        <fullName evidence="2">Macaca fascicularis brain cDNA clone: QflA-22709, similar to human integrin, beta 2 (antigen CD18 (p95), lymphocytefunction-associated antigen 1; macrophage antigen 1(mac-1) beta subunit) (ITGB2),...</fullName>
    </submittedName>
</protein>
<dbReference type="GO" id="GO:0007229">
    <property type="term" value="P:integrin-mediated signaling pathway"/>
    <property type="evidence" value="ECO:0007669"/>
    <property type="project" value="UniProtKB-KW"/>
</dbReference>
<proteinExistence type="evidence at transcript level"/>
<name>I7GIU6_MACFA</name>
<sequence>MRNSLRSSRSQRWGSCLTTPAMWSSSLRTLTINSPPGSSWITTPSPTP</sequence>
<reference evidence="2" key="1">
    <citation type="journal article" date="2007" name="PLoS Biol.">
        <title>Rate of evolution in brain-expressed genes in humans and other primates.</title>
        <authorList>
            <person name="Wang H.-Y."/>
            <person name="Chien H.-C."/>
            <person name="Osada N."/>
            <person name="Hashimoto K."/>
            <person name="Sugano S."/>
            <person name="Gojobori T."/>
            <person name="Chou C.-K."/>
            <person name="Tsai S.-F."/>
            <person name="Wu C.-I."/>
            <person name="Shen C.-K.J."/>
        </authorList>
    </citation>
    <scope>NUCLEOTIDE SEQUENCE</scope>
</reference>
<dbReference type="AlphaFoldDB" id="I7GIU6"/>
<evidence type="ECO:0000256" key="1">
    <source>
        <dbReference type="SAM" id="MobiDB-lite"/>
    </source>
</evidence>
<evidence type="ECO:0000313" key="2">
    <source>
        <dbReference type="EMBL" id="BAE90536.1"/>
    </source>
</evidence>
<feature type="region of interest" description="Disordered" evidence="1">
    <location>
        <begin position="29"/>
        <end position="48"/>
    </location>
</feature>
<dbReference type="EMBL" id="AB173474">
    <property type="protein sequence ID" value="BAE90536.1"/>
    <property type="molecule type" value="mRNA"/>
</dbReference>
<accession>I7GIU6</accession>